<dbReference type="InterPro" id="IPR036410">
    <property type="entry name" value="HSP_DnaJ_Cys-rich_dom_sf"/>
</dbReference>
<evidence type="ECO:0000313" key="6">
    <source>
        <dbReference type="Proteomes" id="UP000028602"/>
    </source>
</evidence>
<comment type="caution">
    <text evidence="5">The sequence shown here is derived from an EMBL/GenBank/DDBJ whole genome shotgun (WGS) entry which is preliminary data.</text>
</comment>
<dbReference type="AlphaFoldDB" id="A0A085JGT7"/>
<evidence type="ECO:0000256" key="1">
    <source>
        <dbReference type="ARBA" id="ARBA00023015"/>
    </source>
</evidence>
<dbReference type="GO" id="GO:0006355">
    <property type="term" value="P:regulation of DNA-templated transcription"/>
    <property type="evidence" value="ECO:0007669"/>
    <property type="project" value="InterPro"/>
</dbReference>
<name>A0A085JGT7_9GAMM</name>
<evidence type="ECO:0000256" key="3">
    <source>
        <dbReference type="ARBA" id="ARBA00023163"/>
    </source>
</evidence>
<evidence type="ECO:0000313" key="5">
    <source>
        <dbReference type="EMBL" id="KFD19683.1"/>
    </source>
</evidence>
<evidence type="ECO:0000256" key="2">
    <source>
        <dbReference type="ARBA" id="ARBA00023125"/>
    </source>
</evidence>
<proteinExistence type="inferred from homology"/>
<dbReference type="SUPFAM" id="SSF57938">
    <property type="entry name" value="DnaJ/Hsp40 cysteine-rich domain"/>
    <property type="match status" value="1"/>
</dbReference>
<evidence type="ECO:0000256" key="4">
    <source>
        <dbReference type="SAM" id="MobiDB-lite"/>
    </source>
</evidence>
<feature type="region of interest" description="Disordered" evidence="4">
    <location>
        <begin position="1"/>
        <end position="21"/>
    </location>
</feature>
<keyword evidence="6" id="KW-1185">Reference proteome</keyword>
<dbReference type="HAMAP" id="MF_04158">
    <property type="entry name" value="Antitermination_lambda"/>
    <property type="match status" value="1"/>
</dbReference>
<dbReference type="Proteomes" id="UP000028602">
    <property type="component" value="Unassembled WGS sequence"/>
</dbReference>
<dbReference type="EMBL" id="JMPR01000028">
    <property type="protein sequence ID" value="KFD19683.1"/>
    <property type="molecule type" value="Genomic_DNA"/>
</dbReference>
<dbReference type="eggNOG" id="COG0484">
    <property type="taxonomic scope" value="Bacteria"/>
</dbReference>
<dbReference type="OrthoDB" id="6572202at2"/>
<organism evidence="5 6">
    <name type="scientific">Tatumella ptyseos ATCC 33301</name>
    <dbReference type="NCBI Taxonomy" id="1005995"/>
    <lineage>
        <taxon>Bacteria</taxon>
        <taxon>Pseudomonadati</taxon>
        <taxon>Pseudomonadota</taxon>
        <taxon>Gammaproteobacteria</taxon>
        <taxon>Enterobacterales</taxon>
        <taxon>Erwiniaceae</taxon>
        <taxon>Tatumella</taxon>
    </lineage>
</organism>
<dbReference type="InterPro" id="IPR038500">
    <property type="entry name" value="Antitermination_sf"/>
</dbReference>
<dbReference type="RefSeq" id="WP_029989421.1">
    <property type="nucleotide sequence ID" value="NZ_ATMJ01000002.1"/>
</dbReference>
<dbReference type="Gene3D" id="1.10.274.110">
    <property type="match status" value="2"/>
</dbReference>
<keyword evidence="3" id="KW-0804">Transcription</keyword>
<protein>
    <submittedName>
        <fullName evidence="5">Phage antitermination protein Q</fullName>
    </submittedName>
</protein>
<keyword evidence="1" id="KW-0805">Transcription regulation</keyword>
<dbReference type="Pfam" id="PF03589">
    <property type="entry name" value="Antiterm"/>
    <property type="match status" value="2"/>
</dbReference>
<dbReference type="GO" id="GO:0003677">
    <property type="term" value="F:DNA binding"/>
    <property type="evidence" value="ECO:0007669"/>
    <property type="project" value="UniProtKB-KW"/>
</dbReference>
<reference evidence="5 6" key="1">
    <citation type="submission" date="2014-05" db="EMBL/GenBank/DDBJ databases">
        <title>ATOL: Assembling a taxonomically balanced genome-scale reconstruction of the evolutionary history of the Enterobacteriaceae.</title>
        <authorList>
            <person name="Plunkett G.III."/>
            <person name="Neeno-Eckwall E.C."/>
            <person name="Glasner J.D."/>
            <person name="Perna N.T."/>
        </authorList>
    </citation>
    <scope>NUCLEOTIDE SEQUENCE [LARGE SCALE GENOMIC DNA]</scope>
    <source>
        <strain evidence="5 6">ATCC 33301</strain>
    </source>
</reference>
<gene>
    <name evidence="5" type="ORF">GTPT_1614</name>
</gene>
<sequence>MNLENAVKFHSPKSPQFTDSPRATASEALTGTDVMGAFGMVQSRSALGFTAFSGKMDLSENDKRKAIQLLTQHGLKHCDKVAALRKLETKVKGKVVQTLATFAYRDYCRSAASTATCPCCAGKRVVRKVRVVVKHPGCGESTPQRVAEESVEELCSKCGGRGVISTACIKCRGRGMALNRKETEAQGVPVMASCKQCSGRGYERLPAVSCYRAISKFTDSISPGVWDKALKPFYESLITELERKESEANDNLAEVTG</sequence>
<dbReference type="InterPro" id="IPR003222">
    <property type="entry name" value="Antitermntn"/>
</dbReference>
<keyword evidence="2" id="KW-0238">DNA-binding</keyword>
<accession>A0A085JGT7</accession>